<reference evidence="1 2" key="1">
    <citation type="submission" date="2018-02" db="EMBL/GenBank/DDBJ databases">
        <title>Genomic Encyclopedia of Archaeal and Bacterial Type Strains, Phase II (KMG-II): from individual species to whole genera.</title>
        <authorList>
            <person name="Goeker M."/>
        </authorList>
    </citation>
    <scope>NUCLEOTIDE SEQUENCE [LARGE SCALE GENOMIC DNA]</scope>
    <source>
        <strain evidence="1 2">DSM 29526</strain>
    </source>
</reference>
<dbReference type="Proteomes" id="UP000237662">
    <property type="component" value="Unassembled WGS sequence"/>
</dbReference>
<protein>
    <submittedName>
        <fullName evidence="1">KTSC domain-containing protein</fullName>
    </submittedName>
</protein>
<dbReference type="EMBL" id="PTJC01000006">
    <property type="protein sequence ID" value="PPK86457.1"/>
    <property type="molecule type" value="Genomic_DNA"/>
</dbReference>
<dbReference type="OrthoDB" id="1495235at2"/>
<organism evidence="1 2">
    <name type="scientific">Neolewinella xylanilytica</name>
    <dbReference type="NCBI Taxonomy" id="1514080"/>
    <lineage>
        <taxon>Bacteria</taxon>
        <taxon>Pseudomonadati</taxon>
        <taxon>Bacteroidota</taxon>
        <taxon>Saprospiria</taxon>
        <taxon>Saprospirales</taxon>
        <taxon>Lewinellaceae</taxon>
        <taxon>Neolewinella</taxon>
    </lineage>
</organism>
<evidence type="ECO:0000313" key="1">
    <source>
        <dbReference type="EMBL" id="PPK86457.1"/>
    </source>
</evidence>
<accession>A0A2S6I5L4</accession>
<evidence type="ECO:0000313" key="2">
    <source>
        <dbReference type="Proteomes" id="UP000237662"/>
    </source>
</evidence>
<dbReference type="AlphaFoldDB" id="A0A2S6I5L4"/>
<name>A0A2S6I5L4_9BACT</name>
<sequence length="87" mass="10121">MIMQNHLFGKDSEIVSKAHYNPDTETLFLTYLSGPTTIAYRNVPVTLYNELLRSAYPDVCIRFKIQARHPFRRVGKSYGALNYTFMK</sequence>
<comment type="caution">
    <text evidence="1">The sequence shown here is derived from an EMBL/GenBank/DDBJ whole genome shotgun (WGS) entry which is preliminary data.</text>
</comment>
<gene>
    <name evidence="1" type="ORF">CLV84_3385</name>
</gene>
<proteinExistence type="predicted"/>
<keyword evidence="2" id="KW-1185">Reference proteome</keyword>